<keyword evidence="3 5" id="KW-1133">Transmembrane helix</keyword>
<protein>
    <recommendedName>
        <fullName evidence="6">Ion transport domain-containing protein</fullName>
    </recommendedName>
</protein>
<dbReference type="GeneTree" id="ENSGT00940000167873"/>
<dbReference type="GO" id="GO:0086010">
    <property type="term" value="P:membrane depolarization during action potential"/>
    <property type="evidence" value="ECO:0007669"/>
    <property type="project" value="TreeGrafter"/>
</dbReference>
<dbReference type="GO" id="GO:0001518">
    <property type="term" value="C:voltage-gated sodium channel complex"/>
    <property type="evidence" value="ECO:0007669"/>
    <property type="project" value="TreeGrafter"/>
</dbReference>
<feature type="domain" description="Ion transport" evidence="6">
    <location>
        <begin position="116"/>
        <end position="209"/>
    </location>
</feature>
<dbReference type="STRING" id="144197.ENSSPAP00000002921"/>
<dbReference type="InterPro" id="IPR027359">
    <property type="entry name" value="Volt_channel_dom_sf"/>
</dbReference>
<dbReference type="PANTHER" id="PTHR10037:SF223">
    <property type="entry name" value="SODIUM CHANNEL PROTEIN TYPE 4 SUBUNIT ALPHA"/>
    <property type="match status" value="1"/>
</dbReference>
<evidence type="ECO:0000256" key="1">
    <source>
        <dbReference type="ARBA" id="ARBA00004141"/>
    </source>
</evidence>
<organism evidence="7">
    <name type="scientific">Stegastes partitus</name>
    <name type="common">bicolor damselfish</name>
    <dbReference type="NCBI Taxonomy" id="144197"/>
    <lineage>
        <taxon>Eukaryota</taxon>
        <taxon>Metazoa</taxon>
        <taxon>Chordata</taxon>
        <taxon>Craniata</taxon>
        <taxon>Vertebrata</taxon>
        <taxon>Euteleostomi</taxon>
        <taxon>Actinopterygii</taxon>
        <taxon>Neopterygii</taxon>
        <taxon>Teleostei</taxon>
        <taxon>Neoteleostei</taxon>
        <taxon>Acanthomorphata</taxon>
        <taxon>Ovalentaria</taxon>
        <taxon>Pomacentridae</taxon>
        <taxon>Stegastes</taxon>
    </lineage>
</organism>
<dbReference type="InterPro" id="IPR043203">
    <property type="entry name" value="VGCC_Ca_Na"/>
</dbReference>
<dbReference type="InterPro" id="IPR005821">
    <property type="entry name" value="Ion_trans_dom"/>
</dbReference>
<accession>A0A3B4Z6I1</accession>
<evidence type="ECO:0000256" key="2">
    <source>
        <dbReference type="ARBA" id="ARBA00022692"/>
    </source>
</evidence>
<keyword evidence="4 5" id="KW-0472">Membrane</keyword>
<evidence type="ECO:0000256" key="4">
    <source>
        <dbReference type="ARBA" id="ARBA00023136"/>
    </source>
</evidence>
<dbReference type="SUPFAM" id="SSF81324">
    <property type="entry name" value="Voltage-gated potassium channels"/>
    <property type="match status" value="1"/>
</dbReference>
<keyword evidence="2 5" id="KW-0812">Transmembrane</keyword>
<reference evidence="7" key="1">
    <citation type="submission" date="2023-09" db="UniProtKB">
        <authorList>
            <consortium name="Ensembl"/>
        </authorList>
    </citation>
    <scope>IDENTIFICATION</scope>
</reference>
<evidence type="ECO:0000256" key="3">
    <source>
        <dbReference type="ARBA" id="ARBA00022989"/>
    </source>
</evidence>
<dbReference type="Gene3D" id="1.20.120.350">
    <property type="entry name" value="Voltage-gated potassium channels. Chain C"/>
    <property type="match status" value="1"/>
</dbReference>
<comment type="subcellular location">
    <subcellularLocation>
        <location evidence="1">Membrane</location>
        <topology evidence="1">Multi-pass membrane protein</topology>
    </subcellularLocation>
</comment>
<feature type="transmembrane region" description="Helical" evidence="5">
    <location>
        <begin position="117"/>
        <end position="137"/>
    </location>
</feature>
<sequence>RVASLLPPVGTEVFRRFTPASLEEIQEQHEAKRSLSFVSKETEKAPSTDMAAGKPLPFFYGDPPPELLTTPLEELDPFYQSQKTFMVLSEGNIVHRFHSESICFPLRTFFFFNKRTLFSVFILVTLLINCVFMLLRVPGLSTVMELIFMVIYTLEALVKVVSRGLCLGRFTFLRDPWNWLDLLIITTGLVELVLADIEGLPVLRCFRVVSNSSSSSSSWLQV</sequence>
<dbReference type="GO" id="GO:0005248">
    <property type="term" value="F:voltage-gated sodium channel activity"/>
    <property type="evidence" value="ECO:0007669"/>
    <property type="project" value="TreeGrafter"/>
</dbReference>
<proteinExistence type="predicted"/>
<name>A0A3B4Z6I1_9TELE</name>
<dbReference type="Pfam" id="PF00520">
    <property type="entry name" value="Ion_trans"/>
    <property type="match status" value="1"/>
</dbReference>
<evidence type="ECO:0000256" key="5">
    <source>
        <dbReference type="SAM" id="Phobius"/>
    </source>
</evidence>
<dbReference type="Ensembl" id="ENSSPAT00000002965.1">
    <property type="protein sequence ID" value="ENSSPAP00000002921.1"/>
    <property type="gene ID" value="ENSSPAG00000002017.1"/>
</dbReference>
<dbReference type="GO" id="GO:0019228">
    <property type="term" value="P:neuronal action potential"/>
    <property type="evidence" value="ECO:0007669"/>
    <property type="project" value="TreeGrafter"/>
</dbReference>
<dbReference type="AlphaFoldDB" id="A0A3B4Z6I1"/>
<dbReference type="PANTHER" id="PTHR10037">
    <property type="entry name" value="VOLTAGE-GATED CATION CHANNEL CALCIUM AND SODIUM"/>
    <property type="match status" value="1"/>
</dbReference>
<evidence type="ECO:0000313" key="7">
    <source>
        <dbReference type="Ensembl" id="ENSSPAP00000002921.1"/>
    </source>
</evidence>
<evidence type="ECO:0000259" key="6">
    <source>
        <dbReference type="Pfam" id="PF00520"/>
    </source>
</evidence>